<accession>A0A644XL09</accession>
<feature type="coiled-coil region" evidence="1">
    <location>
        <begin position="6"/>
        <end position="33"/>
    </location>
</feature>
<keyword evidence="2" id="KW-0812">Transmembrane</keyword>
<comment type="caution">
    <text evidence="3">The sequence shown here is derived from an EMBL/GenBank/DDBJ whole genome shotgun (WGS) entry which is preliminary data.</text>
</comment>
<evidence type="ECO:0000313" key="3">
    <source>
        <dbReference type="EMBL" id="MPM16870.1"/>
    </source>
</evidence>
<dbReference type="EMBL" id="VSSQ01002692">
    <property type="protein sequence ID" value="MPM16870.1"/>
    <property type="molecule type" value="Genomic_DNA"/>
</dbReference>
<organism evidence="3">
    <name type="scientific">bioreactor metagenome</name>
    <dbReference type="NCBI Taxonomy" id="1076179"/>
    <lineage>
        <taxon>unclassified sequences</taxon>
        <taxon>metagenomes</taxon>
        <taxon>ecological metagenomes</taxon>
    </lineage>
</organism>
<dbReference type="AlphaFoldDB" id="A0A644XL09"/>
<keyword evidence="1" id="KW-0175">Coiled coil</keyword>
<reference evidence="3" key="1">
    <citation type="submission" date="2019-08" db="EMBL/GenBank/DDBJ databases">
        <authorList>
            <person name="Kucharzyk K."/>
            <person name="Murdoch R.W."/>
            <person name="Higgins S."/>
            <person name="Loffler F."/>
        </authorList>
    </citation>
    <scope>NUCLEOTIDE SEQUENCE</scope>
</reference>
<gene>
    <name evidence="3" type="ORF">SDC9_63252</name>
</gene>
<keyword evidence="2" id="KW-0472">Membrane</keyword>
<sequence>MKPDSLSMLTQKLEQERNQILKHQEEMELMQQSLKNSMMNCKEHIAQELNTLQISTQSCLKFIDKEMQQQCQNILDNMQQQTDSAEKLNQTSMSLLKQMQSIGDQAKQINLQMQSYQQQQQDQQSQQQQQQKLITVLSVSCIALLLIVIIILLVK</sequence>
<name>A0A644XL09_9ZZZZ</name>
<keyword evidence="2" id="KW-1133">Transmembrane helix</keyword>
<evidence type="ECO:0000256" key="2">
    <source>
        <dbReference type="SAM" id="Phobius"/>
    </source>
</evidence>
<feature type="transmembrane region" description="Helical" evidence="2">
    <location>
        <begin position="133"/>
        <end position="154"/>
    </location>
</feature>
<protein>
    <submittedName>
        <fullName evidence="3">Uncharacterized protein</fullName>
    </submittedName>
</protein>
<evidence type="ECO:0000256" key="1">
    <source>
        <dbReference type="SAM" id="Coils"/>
    </source>
</evidence>
<feature type="coiled-coil region" evidence="1">
    <location>
        <begin position="71"/>
        <end position="126"/>
    </location>
</feature>
<proteinExistence type="predicted"/>